<dbReference type="InterPro" id="IPR013783">
    <property type="entry name" value="Ig-like_fold"/>
</dbReference>
<dbReference type="Gene3D" id="2.60.40.10">
    <property type="entry name" value="Immunoglobulins"/>
    <property type="match status" value="1"/>
</dbReference>
<reference evidence="1" key="1">
    <citation type="submission" date="2019-06" db="EMBL/GenBank/DDBJ databases">
        <authorList>
            <consortium name="Wellcome Sanger Institute Data Sharing"/>
        </authorList>
    </citation>
    <scope>NUCLEOTIDE SEQUENCE [LARGE SCALE GENOMIC DNA]</scope>
</reference>
<organism evidence="1 2">
    <name type="scientific">Sphaeramia orbicularis</name>
    <name type="common">orbiculate cardinalfish</name>
    <dbReference type="NCBI Taxonomy" id="375764"/>
    <lineage>
        <taxon>Eukaryota</taxon>
        <taxon>Metazoa</taxon>
        <taxon>Chordata</taxon>
        <taxon>Craniata</taxon>
        <taxon>Vertebrata</taxon>
        <taxon>Euteleostomi</taxon>
        <taxon>Actinopterygii</taxon>
        <taxon>Neopterygii</taxon>
        <taxon>Teleostei</taxon>
        <taxon>Neoteleostei</taxon>
        <taxon>Acanthomorphata</taxon>
        <taxon>Gobiaria</taxon>
        <taxon>Kurtiformes</taxon>
        <taxon>Apogonoidei</taxon>
        <taxon>Apogonidae</taxon>
        <taxon>Apogoninae</taxon>
        <taxon>Sphaeramia</taxon>
    </lineage>
</organism>
<dbReference type="AlphaFoldDB" id="A0A672ZVS8"/>
<sequence>ICTTLRVSYRPTRPIAHHRRVSCLILHKDSWFSVSTNLPTILKPEHLVLYKLHWSRRDTQLDPCTEESCLGNMDPFSSSSSPLPPHVSVSPHELLFHHKLSSSSSSFTSSRSVSITNHTRGKLSLEWTIASDSPFAVSPSSCDLAPLKSTSFIVTYSPKQLNTLHGAQLECFAYNKCNFCISQVHPRARLDWTLFWRAGFGPRPHV</sequence>
<dbReference type="InParanoid" id="A0A672ZVS8"/>
<accession>A0A672ZVS8</accession>
<name>A0A672ZVS8_9TELE</name>
<dbReference type="PANTHER" id="PTHR46127:SF1">
    <property type="entry name" value="CILIA- AND FLAGELLA-ASSOCIATED PROTEIN 65"/>
    <property type="match status" value="1"/>
</dbReference>
<proteinExistence type="predicted"/>
<dbReference type="GO" id="GO:0007288">
    <property type="term" value="P:sperm axoneme assembly"/>
    <property type="evidence" value="ECO:0007669"/>
    <property type="project" value="TreeGrafter"/>
</dbReference>
<keyword evidence="2" id="KW-1185">Reference proteome</keyword>
<dbReference type="Proteomes" id="UP000472271">
    <property type="component" value="Chromosome 21"/>
</dbReference>
<evidence type="ECO:0000313" key="2">
    <source>
        <dbReference type="Proteomes" id="UP000472271"/>
    </source>
</evidence>
<evidence type="ECO:0000313" key="1">
    <source>
        <dbReference type="Ensembl" id="ENSSORP00005020358.1"/>
    </source>
</evidence>
<dbReference type="Ensembl" id="ENSSORT00005020929.1">
    <property type="protein sequence ID" value="ENSSORP00005020358.1"/>
    <property type="gene ID" value="ENSSORG00005009920.1"/>
</dbReference>
<dbReference type="GO" id="GO:0036126">
    <property type="term" value="C:sperm flagellum"/>
    <property type="evidence" value="ECO:0007669"/>
    <property type="project" value="TreeGrafter"/>
</dbReference>
<reference evidence="1" key="2">
    <citation type="submission" date="2025-08" db="UniProtKB">
        <authorList>
            <consortium name="Ensembl"/>
        </authorList>
    </citation>
    <scope>IDENTIFICATION</scope>
</reference>
<dbReference type="InterPro" id="IPR052614">
    <property type="entry name" value="CFAP65"/>
</dbReference>
<dbReference type="PANTHER" id="PTHR46127">
    <property type="entry name" value="CILIA- AND FLAGELLA-ASSOCIATED PROTEIN 65"/>
    <property type="match status" value="1"/>
</dbReference>
<reference evidence="1" key="3">
    <citation type="submission" date="2025-09" db="UniProtKB">
        <authorList>
            <consortium name="Ensembl"/>
        </authorList>
    </citation>
    <scope>IDENTIFICATION</scope>
</reference>
<dbReference type="GO" id="GO:0005737">
    <property type="term" value="C:cytoplasm"/>
    <property type="evidence" value="ECO:0007669"/>
    <property type="project" value="TreeGrafter"/>
</dbReference>
<evidence type="ECO:0008006" key="3">
    <source>
        <dbReference type="Google" id="ProtNLM"/>
    </source>
</evidence>
<protein>
    <recommendedName>
        <fullName evidence="3">Ig-like domain-containing protein</fullName>
    </recommendedName>
</protein>